<dbReference type="InterPro" id="IPR009075">
    <property type="entry name" value="AcylCo_DH/oxidase_C"/>
</dbReference>
<keyword evidence="5" id="KW-1185">Reference proteome</keyword>
<evidence type="ECO:0000313" key="5">
    <source>
        <dbReference type="Proteomes" id="UP001500665"/>
    </source>
</evidence>
<dbReference type="InterPro" id="IPR036250">
    <property type="entry name" value="AcylCo_DH-like_C"/>
</dbReference>
<reference evidence="4 5" key="1">
    <citation type="journal article" date="2019" name="Int. J. Syst. Evol. Microbiol.">
        <title>The Global Catalogue of Microorganisms (GCM) 10K type strain sequencing project: providing services to taxonomists for standard genome sequencing and annotation.</title>
        <authorList>
            <consortium name="The Broad Institute Genomics Platform"/>
            <consortium name="The Broad Institute Genome Sequencing Center for Infectious Disease"/>
            <person name="Wu L."/>
            <person name="Ma J."/>
        </authorList>
    </citation>
    <scope>NUCLEOTIDE SEQUENCE [LARGE SCALE GENOMIC DNA]</scope>
    <source>
        <strain evidence="4 5">JCM 10696</strain>
    </source>
</reference>
<gene>
    <name evidence="4" type="ORF">GCM10009550_44890</name>
</gene>
<comment type="caution">
    <text evidence="4">The sequence shown here is derived from an EMBL/GenBank/DDBJ whole genome shotgun (WGS) entry which is preliminary data.</text>
</comment>
<dbReference type="PANTHER" id="PTHR48083">
    <property type="entry name" value="MEDIUM-CHAIN SPECIFIC ACYL-COA DEHYDROGENASE, MITOCHONDRIAL-RELATED"/>
    <property type="match status" value="1"/>
</dbReference>
<keyword evidence="2" id="KW-0560">Oxidoreductase</keyword>
<dbReference type="InterPro" id="IPR050741">
    <property type="entry name" value="Acyl-CoA_dehydrogenase"/>
</dbReference>
<dbReference type="PANTHER" id="PTHR48083:SF13">
    <property type="entry name" value="ACYL-COA DEHYDROGENASE FAMILY MEMBER 11"/>
    <property type="match status" value="1"/>
</dbReference>
<dbReference type="Proteomes" id="UP001500665">
    <property type="component" value="Unassembled WGS sequence"/>
</dbReference>
<dbReference type="Gene3D" id="1.20.140.10">
    <property type="entry name" value="Butyryl-CoA Dehydrogenase, subunit A, domain 3"/>
    <property type="match status" value="1"/>
</dbReference>
<feature type="domain" description="Acyl-CoA dehydrogenase/oxidase C-terminal" evidence="3">
    <location>
        <begin position="11"/>
        <end position="146"/>
    </location>
</feature>
<keyword evidence="1" id="KW-0285">Flavoprotein</keyword>
<dbReference type="EMBL" id="BAAAHH010000019">
    <property type="protein sequence ID" value="GAA0957463.1"/>
    <property type="molecule type" value="Genomic_DNA"/>
</dbReference>
<proteinExistence type="predicted"/>
<name>A0ABN1RHR9_9ACTN</name>
<evidence type="ECO:0000259" key="3">
    <source>
        <dbReference type="Pfam" id="PF00441"/>
    </source>
</evidence>
<dbReference type="Pfam" id="PF00441">
    <property type="entry name" value="Acyl-CoA_dh_1"/>
    <property type="match status" value="1"/>
</dbReference>
<sequence>MVSQARPGPCRIHRAMRAIGMAGRALEPMGRRAAERVAFGGPPASQDAVGQQIAESRTAIEQARSLTLETAWPIDGHGAEGARSEIAAVEAVAPRVAFEVLDGAIQVHGGAGVGDDTPLAAMYTWAGAMRIFDGPDEARVRTVARQELRPYLS</sequence>
<evidence type="ECO:0000256" key="1">
    <source>
        <dbReference type="ARBA" id="ARBA00022630"/>
    </source>
</evidence>
<protein>
    <recommendedName>
        <fullName evidence="3">Acyl-CoA dehydrogenase/oxidase C-terminal domain-containing protein</fullName>
    </recommendedName>
</protein>
<evidence type="ECO:0000313" key="4">
    <source>
        <dbReference type="EMBL" id="GAA0957463.1"/>
    </source>
</evidence>
<accession>A0ABN1RHR9</accession>
<organism evidence="4 5">
    <name type="scientific">Actinocorallia libanotica</name>
    <dbReference type="NCBI Taxonomy" id="46162"/>
    <lineage>
        <taxon>Bacteria</taxon>
        <taxon>Bacillati</taxon>
        <taxon>Actinomycetota</taxon>
        <taxon>Actinomycetes</taxon>
        <taxon>Streptosporangiales</taxon>
        <taxon>Thermomonosporaceae</taxon>
        <taxon>Actinocorallia</taxon>
    </lineage>
</organism>
<evidence type="ECO:0000256" key="2">
    <source>
        <dbReference type="ARBA" id="ARBA00023002"/>
    </source>
</evidence>
<dbReference type="SUPFAM" id="SSF47203">
    <property type="entry name" value="Acyl-CoA dehydrogenase C-terminal domain-like"/>
    <property type="match status" value="1"/>
</dbReference>